<keyword evidence="3" id="KW-1185">Reference proteome</keyword>
<accession>M4BEJ9</accession>
<dbReference type="Proteomes" id="UP000011713">
    <property type="component" value="Unassembled WGS sequence"/>
</dbReference>
<reference evidence="3" key="1">
    <citation type="journal article" date="2010" name="Science">
        <title>Signatures of adaptation to obligate biotrophy in the Hyaloperonospora arabidopsidis genome.</title>
        <authorList>
            <person name="Baxter L."/>
            <person name="Tripathy S."/>
            <person name="Ishaque N."/>
            <person name="Boot N."/>
            <person name="Cabral A."/>
            <person name="Kemen E."/>
            <person name="Thines M."/>
            <person name="Ah-Fong A."/>
            <person name="Anderson R."/>
            <person name="Badejoko W."/>
            <person name="Bittner-Eddy P."/>
            <person name="Boore J.L."/>
            <person name="Chibucos M.C."/>
            <person name="Coates M."/>
            <person name="Dehal P."/>
            <person name="Delehaunty K."/>
            <person name="Dong S."/>
            <person name="Downton P."/>
            <person name="Dumas B."/>
            <person name="Fabro G."/>
            <person name="Fronick C."/>
            <person name="Fuerstenberg S.I."/>
            <person name="Fulton L."/>
            <person name="Gaulin E."/>
            <person name="Govers F."/>
            <person name="Hughes L."/>
            <person name="Humphray S."/>
            <person name="Jiang R.H."/>
            <person name="Judelson H."/>
            <person name="Kamoun S."/>
            <person name="Kyung K."/>
            <person name="Meijer H."/>
            <person name="Minx P."/>
            <person name="Morris P."/>
            <person name="Nelson J."/>
            <person name="Phuntumart V."/>
            <person name="Qutob D."/>
            <person name="Rehmany A."/>
            <person name="Rougon-Cardoso A."/>
            <person name="Ryden P."/>
            <person name="Torto-Alalibo T."/>
            <person name="Studholme D."/>
            <person name="Wang Y."/>
            <person name="Win J."/>
            <person name="Wood J."/>
            <person name="Clifton S.W."/>
            <person name="Rogers J."/>
            <person name="Van den Ackerveken G."/>
            <person name="Jones J.D."/>
            <person name="McDowell J.M."/>
            <person name="Beynon J."/>
            <person name="Tyler B.M."/>
        </authorList>
    </citation>
    <scope>NUCLEOTIDE SEQUENCE [LARGE SCALE GENOMIC DNA]</scope>
    <source>
        <strain evidence="3">Emoy2</strain>
    </source>
</reference>
<evidence type="ECO:0000313" key="3">
    <source>
        <dbReference type="Proteomes" id="UP000011713"/>
    </source>
</evidence>
<dbReference type="HOGENOM" id="CLU_1942129_0_0_1"/>
<organism evidence="2 3">
    <name type="scientific">Hyaloperonospora arabidopsidis (strain Emoy2)</name>
    <name type="common">Downy mildew agent</name>
    <name type="synonym">Peronospora arabidopsidis</name>
    <dbReference type="NCBI Taxonomy" id="559515"/>
    <lineage>
        <taxon>Eukaryota</taxon>
        <taxon>Sar</taxon>
        <taxon>Stramenopiles</taxon>
        <taxon>Oomycota</taxon>
        <taxon>Peronosporomycetes</taxon>
        <taxon>Peronosporales</taxon>
        <taxon>Peronosporaceae</taxon>
        <taxon>Hyaloperonospora</taxon>
    </lineage>
</organism>
<dbReference type="VEuPathDB" id="FungiDB:HpaG804717"/>
<name>M4BEJ9_HYAAE</name>
<protein>
    <submittedName>
        <fullName evidence="2">Uncharacterized protein</fullName>
    </submittedName>
</protein>
<dbReference type="InParanoid" id="M4BEJ9"/>
<feature type="compositionally biased region" description="Low complexity" evidence="1">
    <location>
        <begin position="1"/>
        <end position="14"/>
    </location>
</feature>
<evidence type="ECO:0000313" key="2">
    <source>
        <dbReference type="EnsemblProtists" id="HpaP804717"/>
    </source>
</evidence>
<reference evidence="2" key="2">
    <citation type="submission" date="2015-06" db="UniProtKB">
        <authorList>
            <consortium name="EnsemblProtists"/>
        </authorList>
    </citation>
    <scope>IDENTIFICATION</scope>
    <source>
        <strain evidence="2">Emoy2</strain>
    </source>
</reference>
<evidence type="ECO:0000256" key="1">
    <source>
        <dbReference type="SAM" id="MobiDB-lite"/>
    </source>
</evidence>
<dbReference type="EnsemblProtists" id="HpaT804717">
    <property type="protein sequence ID" value="HpaP804717"/>
    <property type="gene ID" value="HpaG804717"/>
</dbReference>
<dbReference type="AlphaFoldDB" id="M4BEJ9"/>
<proteinExistence type="predicted"/>
<dbReference type="EMBL" id="JH598180">
    <property type="status" value="NOT_ANNOTATED_CDS"/>
    <property type="molecule type" value="Genomic_DNA"/>
</dbReference>
<sequence length="130" mass="13979">MSGWRRSSDSYSSRLGRRRRGRRGTVGGAGGFWVGAIGFTGRGHPKPLAWGLGGTFSTGVLIDGWVGDGCFVELGEGSGWDELRRRGGQEELTFVCVLVAVGHGGFFGLDWVDEDGSYACSIDDPLLKRH</sequence>
<feature type="region of interest" description="Disordered" evidence="1">
    <location>
        <begin position="1"/>
        <end position="23"/>
    </location>
</feature>